<organism evidence="4 5">
    <name type="scientific">Candidatus Argoarchaeum ethanivorans</name>
    <dbReference type="NCBI Taxonomy" id="2608793"/>
    <lineage>
        <taxon>Archaea</taxon>
        <taxon>Methanobacteriati</taxon>
        <taxon>Methanobacteriota</taxon>
        <taxon>Stenosarchaea group</taxon>
        <taxon>Methanomicrobia</taxon>
        <taxon>Methanosarcinales</taxon>
        <taxon>Methanosarcinales incertae sedis</taxon>
        <taxon>GOM Arc I cluster</taxon>
        <taxon>Candidatus Argoarchaeum</taxon>
    </lineage>
</organism>
<dbReference type="SUPFAM" id="SSF53850">
    <property type="entry name" value="Periplasmic binding protein-like II"/>
    <property type="match status" value="1"/>
</dbReference>
<dbReference type="UniPathway" id="UPA00079"/>
<dbReference type="Pfam" id="PF02621">
    <property type="entry name" value="VitK2_biosynth"/>
    <property type="match status" value="1"/>
</dbReference>
<evidence type="ECO:0000313" key="4">
    <source>
        <dbReference type="EMBL" id="CAD6492016.1"/>
    </source>
</evidence>
<dbReference type="EC" id="4.2.1.151" evidence="3"/>
<dbReference type="InterPro" id="IPR030868">
    <property type="entry name" value="MqnA"/>
</dbReference>
<gene>
    <name evidence="3 4" type="primary">mqnA</name>
    <name evidence="4" type="ORF">CHKLHMKO_00215</name>
</gene>
<dbReference type="PANTHER" id="PTHR37690">
    <property type="entry name" value="CHORISMATE DEHYDRATASE"/>
    <property type="match status" value="1"/>
</dbReference>
<keyword evidence="2 3" id="KW-0456">Lyase</keyword>
<comment type="function">
    <text evidence="3">Catalyzes the dehydration of chorismate into 3-[(1-carboxyvinyl)oxy]benzoate, a step in the biosynthesis of menaquinone (MK, vitamin K2).</text>
</comment>
<dbReference type="CDD" id="cd13634">
    <property type="entry name" value="PBP2_Sco4506"/>
    <property type="match status" value="1"/>
</dbReference>
<dbReference type="Gene3D" id="3.40.190.10">
    <property type="entry name" value="Periplasmic binding protein-like II"/>
    <property type="match status" value="2"/>
</dbReference>
<accession>A0A811T421</accession>
<dbReference type="GO" id="GO:0016836">
    <property type="term" value="F:hydro-lyase activity"/>
    <property type="evidence" value="ECO:0007669"/>
    <property type="project" value="UniProtKB-UniRule"/>
</dbReference>
<dbReference type="PANTHER" id="PTHR37690:SF1">
    <property type="entry name" value="CHORISMATE DEHYDRATASE"/>
    <property type="match status" value="1"/>
</dbReference>
<evidence type="ECO:0000256" key="2">
    <source>
        <dbReference type="ARBA" id="ARBA00023239"/>
    </source>
</evidence>
<dbReference type="AlphaFoldDB" id="A0A811T421"/>
<dbReference type="HAMAP" id="MF_00995">
    <property type="entry name" value="MqnA"/>
    <property type="match status" value="1"/>
</dbReference>
<reference evidence="4" key="1">
    <citation type="submission" date="2020-10" db="EMBL/GenBank/DDBJ databases">
        <authorList>
            <person name="Hahn C.J."/>
            <person name="Laso-Perez R."/>
            <person name="Vulcano F."/>
            <person name="Vaziourakis K.-M."/>
            <person name="Stokke R."/>
            <person name="Steen I.H."/>
            <person name="Teske A."/>
            <person name="Boetius A."/>
            <person name="Liebeke M."/>
            <person name="Amann R."/>
            <person name="Knittel K."/>
        </authorList>
    </citation>
    <scope>NUCLEOTIDE SEQUENCE</scope>
    <source>
        <strain evidence="4">Gfbio:e3339647-f889-4370-9287-4fb5cb688e4c:AG392O15_GoMArc1</strain>
    </source>
</reference>
<dbReference type="GO" id="GO:0009234">
    <property type="term" value="P:menaquinone biosynthetic process"/>
    <property type="evidence" value="ECO:0007669"/>
    <property type="project" value="UniProtKB-UniRule"/>
</dbReference>
<evidence type="ECO:0000313" key="5">
    <source>
        <dbReference type="Proteomes" id="UP000610373"/>
    </source>
</evidence>
<protein>
    <recommendedName>
        <fullName evidence="3">Chorismate dehydratase</fullName>
        <ecNumber evidence="3">4.2.1.151</ecNumber>
    </recommendedName>
    <alternativeName>
        <fullName evidence="3">Menaquinone biosynthetic enzyme MqnA</fullName>
    </alternativeName>
</protein>
<comment type="pathway">
    <text evidence="3">Quinol/quinone metabolism; menaquinone biosynthesis.</text>
</comment>
<comment type="catalytic activity">
    <reaction evidence="3">
        <text>chorismate = 3-[(1-carboxyvinyl)-oxy]benzoate + H2O</text>
        <dbReference type="Rhea" id="RHEA:40051"/>
        <dbReference type="ChEBI" id="CHEBI:15377"/>
        <dbReference type="ChEBI" id="CHEBI:29748"/>
        <dbReference type="ChEBI" id="CHEBI:76981"/>
        <dbReference type="EC" id="4.2.1.151"/>
    </reaction>
</comment>
<sequence>MIRLGKIGFVNCDFPYYAIEKGIVQLKNVEIIESHPVDLAKKIEAGELDISPISSIMYQQIDNLLVLPGINIASDDFTKSVLVCSNGIKSLEELRNKTLCLPDISASSAVLIQIILKIKGIHDVKIKNCVGRHTEDVLKQSDSALFIGDQALTAAHKCNVIADLGNEWRSLTGKKMVYAVWVVRKEIAESNPGEVAYIHSKLIESKNYSYQHIEEIAKTISAKKHFDRELMENYFHTLNYDLDDESIESLNFYFQYAKKYGFIKKTKKIALMKA</sequence>
<comment type="similarity">
    <text evidence="3">Belongs to the MqnA/MqnD family. MqnA subfamily.</text>
</comment>
<name>A0A811T421_9EURY</name>
<dbReference type="Proteomes" id="UP000610373">
    <property type="component" value="Unassembled WGS sequence"/>
</dbReference>
<keyword evidence="1 3" id="KW-0474">Menaquinone biosynthesis</keyword>
<dbReference type="InterPro" id="IPR003773">
    <property type="entry name" value="Menaquinone_biosynth"/>
</dbReference>
<evidence type="ECO:0000256" key="1">
    <source>
        <dbReference type="ARBA" id="ARBA00022428"/>
    </source>
</evidence>
<dbReference type="EMBL" id="CAJHIO010000009">
    <property type="protein sequence ID" value="CAD6492016.1"/>
    <property type="molecule type" value="Genomic_DNA"/>
</dbReference>
<proteinExistence type="inferred from homology"/>
<comment type="caution">
    <text evidence="4">The sequence shown here is derived from an EMBL/GenBank/DDBJ whole genome shotgun (WGS) entry which is preliminary data.</text>
</comment>
<evidence type="ECO:0000256" key="3">
    <source>
        <dbReference type="HAMAP-Rule" id="MF_00995"/>
    </source>
</evidence>